<dbReference type="PANTHER" id="PTHR10963">
    <property type="entry name" value="GLYCOSYL HYDROLASE-RELATED"/>
    <property type="match status" value="1"/>
</dbReference>
<dbReference type="Gene3D" id="2.60.120.200">
    <property type="match status" value="1"/>
</dbReference>
<dbReference type="GO" id="GO:0005975">
    <property type="term" value="P:carbohydrate metabolic process"/>
    <property type="evidence" value="ECO:0007669"/>
    <property type="project" value="InterPro"/>
</dbReference>
<protein>
    <recommendedName>
        <fullName evidence="2">GH16 domain-containing protein</fullName>
    </recommendedName>
</protein>
<comment type="caution">
    <text evidence="3">The sequence shown here is derived from an EMBL/GenBank/DDBJ whole genome shotgun (WGS) entry which is preliminary data.</text>
</comment>
<feature type="chain" id="PRO_5040512488" description="GH16 domain-containing protein" evidence="1">
    <location>
        <begin position="17"/>
        <end position="336"/>
    </location>
</feature>
<proteinExistence type="predicted"/>
<feature type="domain" description="GH16" evidence="2">
    <location>
        <begin position="45"/>
        <end position="336"/>
    </location>
</feature>
<sequence>MNFLILSLALSATVTAISHTHLRANYHLAPRQFNLEIAKKEGWRNTWLETFNPTHDHLPDSRNWLFDIGASYPGGADRWGNNEFQNYTNSTDNIRITEDNTLLITPLGKGTVVGGWTSARIETKRSDFKAAEGGKLWVEAKVKLRKPKNGTAQGIWPAFWALGSCENFRPSNTYWPMASEWDILEVLNGEDKYYSTLHCGTAPNGPCKEYDGIGNAAAGGTPFVREKWHQVAFMVDRDVRKPHWNKSSNHTRNGNETEEAWKSETISWWLDGGNVFEVTGREVGDFESWREVAHLGHFLLLNVAVGGNWPGPPNNNTQGGEVASFEIDYVGVWNSI</sequence>
<evidence type="ECO:0000259" key="2">
    <source>
        <dbReference type="PROSITE" id="PS51762"/>
    </source>
</evidence>
<name>A0A9N9PRP5_9HELO</name>
<dbReference type="EMBL" id="CAJVRL010000044">
    <property type="protein sequence ID" value="CAG8951682.1"/>
    <property type="molecule type" value="Genomic_DNA"/>
</dbReference>
<keyword evidence="1" id="KW-0732">Signal</keyword>
<dbReference type="OrthoDB" id="192832at2759"/>
<dbReference type="Proteomes" id="UP000696280">
    <property type="component" value="Unassembled WGS sequence"/>
</dbReference>
<dbReference type="InterPro" id="IPR000757">
    <property type="entry name" value="Beta-glucanase-like"/>
</dbReference>
<dbReference type="SUPFAM" id="SSF49899">
    <property type="entry name" value="Concanavalin A-like lectins/glucanases"/>
    <property type="match status" value="1"/>
</dbReference>
<dbReference type="InterPro" id="IPR050546">
    <property type="entry name" value="Glycosyl_Hydrlase_16"/>
</dbReference>
<accession>A0A9N9PRP5</accession>
<feature type="signal peptide" evidence="1">
    <location>
        <begin position="1"/>
        <end position="16"/>
    </location>
</feature>
<keyword evidence="4" id="KW-1185">Reference proteome</keyword>
<dbReference type="InterPro" id="IPR013320">
    <property type="entry name" value="ConA-like_dom_sf"/>
</dbReference>
<evidence type="ECO:0000313" key="4">
    <source>
        <dbReference type="Proteomes" id="UP000696280"/>
    </source>
</evidence>
<dbReference type="PROSITE" id="PS51762">
    <property type="entry name" value="GH16_2"/>
    <property type="match status" value="1"/>
</dbReference>
<reference evidence="3" key="1">
    <citation type="submission" date="2021-07" db="EMBL/GenBank/DDBJ databases">
        <authorList>
            <person name="Durling M."/>
        </authorList>
    </citation>
    <scope>NUCLEOTIDE SEQUENCE</scope>
</reference>
<dbReference type="PANTHER" id="PTHR10963:SF60">
    <property type="entry name" value="GRAM-NEGATIVE BACTERIA-BINDING PROTEIN 1-RELATED"/>
    <property type="match status" value="1"/>
</dbReference>
<dbReference type="GO" id="GO:0004553">
    <property type="term" value="F:hydrolase activity, hydrolyzing O-glycosyl compounds"/>
    <property type="evidence" value="ECO:0007669"/>
    <property type="project" value="InterPro"/>
</dbReference>
<evidence type="ECO:0000256" key="1">
    <source>
        <dbReference type="SAM" id="SignalP"/>
    </source>
</evidence>
<evidence type="ECO:0000313" key="3">
    <source>
        <dbReference type="EMBL" id="CAG8951682.1"/>
    </source>
</evidence>
<gene>
    <name evidence="3" type="ORF">HYFRA_00005482</name>
</gene>
<dbReference type="AlphaFoldDB" id="A0A9N9PRP5"/>
<organism evidence="3 4">
    <name type="scientific">Hymenoscyphus fraxineus</name>
    <dbReference type="NCBI Taxonomy" id="746836"/>
    <lineage>
        <taxon>Eukaryota</taxon>
        <taxon>Fungi</taxon>
        <taxon>Dikarya</taxon>
        <taxon>Ascomycota</taxon>
        <taxon>Pezizomycotina</taxon>
        <taxon>Leotiomycetes</taxon>
        <taxon>Helotiales</taxon>
        <taxon>Helotiaceae</taxon>
        <taxon>Hymenoscyphus</taxon>
    </lineage>
</organism>